<dbReference type="Gramene" id="C.cajan_04802.t">
    <property type="protein sequence ID" value="C.cajan_04802.t"/>
    <property type="gene ID" value="C.cajan_04802"/>
</dbReference>
<sequence length="158" mass="19362">VACLKDKNVTYFMFMLSGEVKYWWKETQQMMKARNEELGWENFKKVLPQKYFLDSDRYAKEAKLLRLHQGYIFVQEYAIKFEHLVRYYSQAIFEAWRCRKFSEGIRHELKKVVFMEYMNRIFKPFLDKFVVVFIDKILIYSRSLKEHLGLILEILKSK</sequence>
<dbReference type="Pfam" id="PF03732">
    <property type="entry name" value="Retrotrans_gag"/>
    <property type="match status" value="1"/>
</dbReference>
<dbReference type="InterPro" id="IPR043128">
    <property type="entry name" value="Rev_trsase/Diguanyl_cyclase"/>
</dbReference>
<protein>
    <recommendedName>
        <fullName evidence="1">Retrotransposon gag domain-containing protein</fullName>
    </recommendedName>
</protein>
<dbReference type="AlphaFoldDB" id="A0A151TZB9"/>
<dbReference type="EMBL" id="CM003604">
    <property type="protein sequence ID" value="KYP72334.1"/>
    <property type="molecule type" value="Genomic_DNA"/>
</dbReference>
<evidence type="ECO:0000313" key="2">
    <source>
        <dbReference type="EMBL" id="KYP72334.1"/>
    </source>
</evidence>
<dbReference type="InterPro" id="IPR043502">
    <property type="entry name" value="DNA/RNA_pol_sf"/>
</dbReference>
<organism evidence="2 3">
    <name type="scientific">Cajanus cajan</name>
    <name type="common">Pigeon pea</name>
    <name type="synonym">Cajanus indicus</name>
    <dbReference type="NCBI Taxonomy" id="3821"/>
    <lineage>
        <taxon>Eukaryota</taxon>
        <taxon>Viridiplantae</taxon>
        <taxon>Streptophyta</taxon>
        <taxon>Embryophyta</taxon>
        <taxon>Tracheophyta</taxon>
        <taxon>Spermatophyta</taxon>
        <taxon>Magnoliopsida</taxon>
        <taxon>eudicotyledons</taxon>
        <taxon>Gunneridae</taxon>
        <taxon>Pentapetalae</taxon>
        <taxon>rosids</taxon>
        <taxon>fabids</taxon>
        <taxon>Fabales</taxon>
        <taxon>Fabaceae</taxon>
        <taxon>Papilionoideae</taxon>
        <taxon>50 kb inversion clade</taxon>
        <taxon>NPAAA clade</taxon>
        <taxon>indigoferoid/millettioid clade</taxon>
        <taxon>Phaseoleae</taxon>
        <taxon>Cajanus</taxon>
    </lineage>
</organism>
<feature type="non-terminal residue" evidence="2">
    <location>
        <position position="1"/>
    </location>
</feature>
<evidence type="ECO:0000313" key="3">
    <source>
        <dbReference type="Proteomes" id="UP000075243"/>
    </source>
</evidence>
<dbReference type="InterPro" id="IPR005162">
    <property type="entry name" value="Retrotrans_gag_dom"/>
</dbReference>
<name>A0A151TZB9_CAJCA</name>
<keyword evidence="3" id="KW-1185">Reference proteome</keyword>
<dbReference type="Gene3D" id="3.30.70.270">
    <property type="match status" value="1"/>
</dbReference>
<dbReference type="Proteomes" id="UP000075243">
    <property type="component" value="Chromosome 2"/>
</dbReference>
<feature type="domain" description="Retrotransposon gag" evidence="1">
    <location>
        <begin position="11"/>
        <end position="106"/>
    </location>
</feature>
<proteinExistence type="predicted"/>
<evidence type="ECO:0000259" key="1">
    <source>
        <dbReference type="Pfam" id="PF03732"/>
    </source>
</evidence>
<gene>
    <name evidence="2" type="ORF">KK1_004922</name>
</gene>
<dbReference type="SUPFAM" id="SSF56672">
    <property type="entry name" value="DNA/RNA polymerases"/>
    <property type="match status" value="1"/>
</dbReference>
<accession>A0A151TZB9</accession>
<reference evidence="2 3" key="1">
    <citation type="journal article" date="2012" name="Nat. Biotechnol.">
        <title>Draft genome sequence of pigeonpea (Cajanus cajan), an orphan legume crop of resource-poor farmers.</title>
        <authorList>
            <person name="Varshney R.K."/>
            <person name="Chen W."/>
            <person name="Li Y."/>
            <person name="Bharti A.K."/>
            <person name="Saxena R.K."/>
            <person name="Schlueter J.A."/>
            <person name="Donoghue M.T."/>
            <person name="Azam S."/>
            <person name="Fan G."/>
            <person name="Whaley A.M."/>
            <person name="Farmer A.D."/>
            <person name="Sheridan J."/>
            <person name="Iwata A."/>
            <person name="Tuteja R."/>
            <person name="Penmetsa R.V."/>
            <person name="Wu W."/>
            <person name="Upadhyaya H.D."/>
            <person name="Yang S.P."/>
            <person name="Shah T."/>
            <person name="Saxena K.B."/>
            <person name="Michael T."/>
            <person name="McCombie W.R."/>
            <person name="Yang B."/>
            <person name="Zhang G."/>
            <person name="Yang H."/>
            <person name="Wang J."/>
            <person name="Spillane C."/>
            <person name="Cook D.R."/>
            <person name="May G.D."/>
            <person name="Xu X."/>
            <person name="Jackson S.A."/>
        </authorList>
    </citation>
    <scope>NUCLEOTIDE SEQUENCE [LARGE SCALE GENOMIC DNA]</scope>
    <source>
        <strain evidence="3">cv. Asha</strain>
    </source>
</reference>